<feature type="non-terminal residue" evidence="1">
    <location>
        <position position="111"/>
    </location>
</feature>
<evidence type="ECO:0008006" key="3">
    <source>
        <dbReference type="Google" id="ProtNLM"/>
    </source>
</evidence>
<organism evidence="1 2">
    <name type="scientific">Candidatus Uhrbacteria bacterium GW2011_GWF2_44_350</name>
    <dbReference type="NCBI Taxonomy" id="1619000"/>
    <lineage>
        <taxon>Bacteria</taxon>
        <taxon>Candidatus Uhriibacteriota</taxon>
    </lineage>
</organism>
<dbReference type="Pfam" id="PF06356">
    <property type="entry name" value="DUF1064"/>
    <property type="match status" value="1"/>
</dbReference>
<proteinExistence type="predicted"/>
<reference evidence="1 2" key="1">
    <citation type="journal article" date="2015" name="Nature">
        <title>rRNA introns, odd ribosomes, and small enigmatic genomes across a large radiation of phyla.</title>
        <authorList>
            <person name="Brown C.T."/>
            <person name="Hug L.A."/>
            <person name="Thomas B.C."/>
            <person name="Sharon I."/>
            <person name="Castelle C.J."/>
            <person name="Singh A."/>
            <person name="Wilkins M.J."/>
            <person name="Williams K.H."/>
            <person name="Banfield J.F."/>
        </authorList>
    </citation>
    <scope>NUCLEOTIDE SEQUENCE [LARGE SCALE GENOMIC DNA]</scope>
</reference>
<sequence length="111" mass="13071">MERRSKYNAKRVTLDDIAFDSIAEGARYRELCLLQSAGEIWGLKCHPRFEIVPGLNYNGKQERALYYEADFEYYEDNAGVPPTHVVEDVKGMETAVYRLKRRLFIWQYPET</sequence>
<dbReference type="Proteomes" id="UP000034154">
    <property type="component" value="Unassembled WGS sequence"/>
</dbReference>
<dbReference type="EMBL" id="LCJB01000093">
    <property type="protein sequence ID" value="KKT67914.1"/>
    <property type="molecule type" value="Genomic_DNA"/>
</dbReference>
<protein>
    <recommendedName>
        <fullName evidence="3">DUF1064 domain-containing protein</fullName>
    </recommendedName>
</protein>
<accession>A0A0G1M7M0</accession>
<evidence type="ECO:0000313" key="2">
    <source>
        <dbReference type="Proteomes" id="UP000034154"/>
    </source>
</evidence>
<dbReference type="AlphaFoldDB" id="A0A0G1M7M0"/>
<name>A0A0G1M7M0_9BACT</name>
<comment type="caution">
    <text evidence="1">The sequence shown here is derived from an EMBL/GenBank/DDBJ whole genome shotgun (WGS) entry which is preliminary data.</text>
</comment>
<gene>
    <name evidence="1" type="ORF">UW63_C0093G0009</name>
</gene>
<dbReference type="InterPro" id="IPR009414">
    <property type="entry name" value="DUF1064"/>
</dbReference>
<evidence type="ECO:0000313" key="1">
    <source>
        <dbReference type="EMBL" id="KKT67914.1"/>
    </source>
</evidence>